<keyword evidence="14" id="KW-1185">Reference proteome</keyword>
<dbReference type="Gene3D" id="3.30.70.580">
    <property type="entry name" value="Pseudouridine synthase I, catalytic domain, N-terminal subdomain"/>
    <property type="match status" value="1"/>
</dbReference>
<feature type="domain" description="Pseudouridine synthase I TruA alpha/beta" evidence="12">
    <location>
        <begin position="282"/>
        <end position="394"/>
    </location>
</feature>
<keyword evidence="5" id="KW-0819">tRNA processing</keyword>
<evidence type="ECO:0000256" key="11">
    <source>
        <dbReference type="SAM" id="MobiDB-lite"/>
    </source>
</evidence>
<feature type="region of interest" description="Disordered" evidence="11">
    <location>
        <begin position="499"/>
        <end position="519"/>
    </location>
</feature>
<keyword evidence="6" id="KW-0413">Isomerase</keyword>
<evidence type="ECO:0000256" key="6">
    <source>
        <dbReference type="ARBA" id="ARBA00023235"/>
    </source>
</evidence>
<evidence type="ECO:0000256" key="5">
    <source>
        <dbReference type="ARBA" id="ARBA00022694"/>
    </source>
</evidence>
<dbReference type="EMBL" id="VRMN01000003">
    <property type="protein sequence ID" value="KAA8495944.1"/>
    <property type="molecule type" value="Genomic_DNA"/>
</dbReference>
<evidence type="ECO:0000256" key="1">
    <source>
        <dbReference type="ARBA" id="ARBA00001166"/>
    </source>
</evidence>
<accession>A0A5J4YYZ2</accession>
<dbReference type="InterPro" id="IPR001406">
    <property type="entry name" value="PsdUridine_synth_TruA"/>
</dbReference>
<dbReference type="CDD" id="cd02568">
    <property type="entry name" value="PseudoU_synth_PUS1_PUS2"/>
    <property type="match status" value="1"/>
</dbReference>
<dbReference type="PANTHER" id="PTHR11142:SF4">
    <property type="entry name" value="PSEUDOURIDYLATE SYNTHASE 1 HOMOLOG"/>
    <property type="match status" value="1"/>
</dbReference>
<dbReference type="GO" id="GO:0006397">
    <property type="term" value="P:mRNA processing"/>
    <property type="evidence" value="ECO:0007669"/>
    <property type="project" value="UniProtKB-KW"/>
</dbReference>
<dbReference type="GO" id="GO:1990481">
    <property type="term" value="P:mRNA pseudouridine synthesis"/>
    <property type="evidence" value="ECO:0007669"/>
    <property type="project" value="TreeGrafter"/>
</dbReference>
<keyword evidence="7" id="KW-0539">Nucleus</keyword>
<dbReference type="GO" id="GO:0031119">
    <property type="term" value="P:tRNA pseudouridine synthesis"/>
    <property type="evidence" value="ECO:0007669"/>
    <property type="project" value="InterPro"/>
</dbReference>
<keyword evidence="4" id="KW-0507">mRNA processing</keyword>
<evidence type="ECO:0000256" key="7">
    <source>
        <dbReference type="ARBA" id="ARBA00023242"/>
    </source>
</evidence>
<evidence type="ECO:0000256" key="10">
    <source>
        <dbReference type="PIRSR" id="PIRSR641708-2"/>
    </source>
</evidence>
<comment type="subcellular location">
    <subcellularLocation>
        <location evidence="2">Nucleus</location>
    </subcellularLocation>
</comment>
<dbReference type="SUPFAM" id="SSF55120">
    <property type="entry name" value="Pseudouridine synthase"/>
    <property type="match status" value="1"/>
</dbReference>
<evidence type="ECO:0000256" key="4">
    <source>
        <dbReference type="ARBA" id="ARBA00022664"/>
    </source>
</evidence>
<comment type="similarity">
    <text evidence="3">Belongs to the tRNA pseudouridine synthase TruA family.</text>
</comment>
<dbReference type="InterPro" id="IPR020094">
    <property type="entry name" value="TruA/RsuA/RluB/E/F_N"/>
</dbReference>
<sequence length="519" mass="58443">MVKPVSASAKVWAARGQQVSECESCVSRGMMRGWMPAWTGAVAPRWSHVTGGRAHASTCRYITGLSRARANVTRARPRAWCRMCSGASTDTLESVGLENKPLLQDEQNQEANELQQDHQRRSTVKRRVALYLGFDGRDYNGFQRQKNQDVRTIEEEIRKALVLAKLVSDHNADDLNKTKWSCAARTDRGVSAAAQIATLKIEWPRDDEFDDEILCERLRPFLPPEIVLYGAQRTVASFNARLACAYRRYEYVLPLSVLQMWQPKSRIQDVETMVRRLNELLSHYVGTNSYHNFTRMGKVDAGLDRYIVSIACMEQPLTIPSTGKQFLRVRVVGQSFILHQIRKMVGLAVLALMGIVRDTEIARALTQCRPGSGELPILVPPAPAEGLLLDDLEYTFWNERFYPDKGMDAPISFEPYDTKREQFKSQVLYANLDFDDAMHQFLSRGVLHASRPDGEVAPAWQSAFASADSGHRLEGSWFMLGDMPPVGVRMVEEDIEAARRMDQGAAARADASNHETSSE</sequence>
<dbReference type="InterPro" id="IPR020097">
    <property type="entry name" value="PsdUridine_synth_TruA_a/b_dom"/>
</dbReference>
<dbReference type="FunFam" id="3.30.70.660:FF:000002">
    <property type="entry name" value="tRNA pseudouridine synthase"/>
    <property type="match status" value="1"/>
</dbReference>
<dbReference type="AlphaFoldDB" id="A0A5J4YYZ2"/>
<dbReference type="InterPro" id="IPR020103">
    <property type="entry name" value="PsdUridine_synth_cat_dom_sf"/>
</dbReference>
<dbReference type="GO" id="GO:0005634">
    <property type="term" value="C:nucleus"/>
    <property type="evidence" value="ECO:0007669"/>
    <property type="project" value="UniProtKB-SubCell"/>
</dbReference>
<organism evidence="13 14">
    <name type="scientific">Porphyridium purpureum</name>
    <name type="common">Red alga</name>
    <name type="synonym">Porphyridium cruentum</name>
    <dbReference type="NCBI Taxonomy" id="35688"/>
    <lineage>
        <taxon>Eukaryota</taxon>
        <taxon>Rhodophyta</taxon>
        <taxon>Bangiophyceae</taxon>
        <taxon>Porphyridiales</taxon>
        <taxon>Porphyridiaceae</taxon>
        <taxon>Porphyridium</taxon>
    </lineage>
</organism>
<comment type="catalytic activity">
    <reaction evidence="1">
        <text>a uridine in mRNA = a pseudouridine in mRNA</text>
        <dbReference type="Rhea" id="RHEA:56644"/>
        <dbReference type="Rhea" id="RHEA-COMP:14658"/>
        <dbReference type="Rhea" id="RHEA-COMP:14659"/>
        <dbReference type="ChEBI" id="CHEBI:65314"/>
        <dbReference type="ChEBI" id="CHEBI:65315"/>
    </reaction>
</comment>
<dbReference type="Pfam" id="PF01416">
    <property type="entry name" value="PseudoU_synth_1"/>
    <property type="match status" value="1"/>
</dbReference>
<evidence type="ECO:0000256" key="3">
    <source>
        <dbReference type="ARBA" id="ARBA00009375"/>
    </source>
</evidence>
<dbReference type="FunFam" id="3.30.70.580:FF:000002">
    <property type="entry name" value="tRNA pseudouridine synthase"/>
    <property type="match status" value="1"/>
</dbReference>
<comment type="caution">
    <text evidence="13">The sequence shown here is derived from an EMBL/GenBank/DDBJ whole genome shotgun (WGS) entry which is preliminary data.</text>
</comment>
<feature type="binding site" evidence="10">
    <location>
        <position position="249"/>
    </location>
    <ligand>
        <name>substrate</name>
    </ligand>
</feature>
<evidence type="ECO:0000259" key="12">
    <source>
        <dbReference type="Pfam" id="PF01416"/>
    </source>
</evidence>
<gene>
    <name evidence="13" type="ORF">FVE85_2099</name>
</gene>
<dbReference type="InterPro" id="IPR041708">
    <property type="entry name" value="PUS1/PUS2-like"/>
</dbReference>
<dbReference type="PANTHER" id="PTHR11142">
    <property type="entry name" value="PSEUDOURIDYLATE SYNTHASE"/>
    <property type="match status" value="1"/>
</dbReference>
<dbReference type="OrthoDB" id="10256309at2759"/>
<reference evidence="14" key="1">
    <citation type="journal article" date="2019" name="Nat. Commun.">
        <title>Expansion of phycobilisome linker gene families in mesophilic red algae.</title>
        <authorList>
            <person name="Lee J."/>
            <person name="Kim D."/>
            <person name="Bhattacharya D."/>
            <person name="Yoon H.S."/>
        </authorList>
    </citation>
    <scope>NUCLEOTIDE SEQUENCE [LARGE SCALE GENOMIC DNA]</scope>
    <source>
        <strain evidence="14">CCMP 1328</strain>
    </source>
</reference>
<evidence type="ECO:0000256" key="8">
    <source>
        <dbReference type="ARBA" id="ARBA00036943"/>
    </source>
</evidence>
<evidence type="ECO:0000313" key="13">
    <source>
        <dbReference type="EMBL" id="KAA8495944.1"/>
    </source>
</evidence>
<protein>
    <submittedName>
        <fullName evidence="13">tRNA pseudouridine synthase A, mitochondrial</fullName>
    </submittedName>
</protein>
<dbReference type="GO" id="GO:0009982">
    <property type="term" value="F:pseudouridine synthase activity"/>
    <property type="evidence" value="ECO:0007669"/>
    <property type="project" value="InterPro"/>
</dbReference>
<evidence type="ECO:0000256" key="9">
    <source>
        <dbReference type="PIRSR" id="PIRSR641708-1"/>
    </source>
</evidence>
<evidence type="ECO:0000313" key="14">
    <source>
        <dbReference type="Proteomes" id="UP000324585"/>
    </source>
</evidence>
<name>A0A5J4YYZ2_PORPP</name>
<dbReference type="Gene3D" id="3.30.70.660">
    <property type="entry name" value="Pseudouridine synthase I, catalytic domain, C-terminal subdomain"/>
    <property type="match status" value="1"/>
</dbReference>
<dbReference type="GO" id="GO:0003723">
    <property type="term" value="F:RNA binding"/>
    <property type="evidence" value="ECO:0007669"/>
    <property type="project" value="InterPro"/>
</dbReference>
<comment type="catalytic activity">
    <reaction evidence="8">
        <text>a uridine in tRNA = a pseudouridine in tRNA</text>
        <dbReference type="Rhea" id="RHEA:54572"/>
        <dbReference type="Rhea" id="RHEA-COMP:13339"/>
        <dbReference type="Rhea" id="RHEA-COMP:13934"/>
        <dbReference type="ChEBI" id="CHEBI:65314"/>
        <dbReference type="ChEBI" id="CHEBI:65315"/>
    </reaction>
</comment>
<dbReference type="Proteomes" id="UP000324585">
    <property type="component" value="Unassembled WGS sequence"/>
</dbReference>
<dbReference type="InterPro" id="IPR020095">
    <property type="entry name" value="PsdUridine_synth_TruA_C"/>
</dbReference>
<feature type="active site" description="Nucleophile" evidence="9">
    <location>
        <position position="187"/>
    </location>
</feature>
<evidence type="ECO:0000256" key="2">
    <source>
        <dbReference type="ARBA" id="ARBA00004123"/>
    </source>
</evidence>
<proteinExistence type="inferred from homology"/>